<dbReference type="RefSeq" id="WP_183164782.1">
    <property type="nucleotide sequence ID" value="NZ_JACHXI010000001.1"/>
</dbReference>
<evidence type="ECO:0000256" key="1">
    <source>
        <dbReference type="SAM" id="Coils"/>
    </source>
</evidence>
<comment type="caution">
    <text evidence="3">The sequence shown here is derived from an EMBL/GenBank/DDBJ whole genome shotgun (WGS) entry which is preliminary data.</text>
</comment>
<keyword evidence="2" id="KW-0472">Membrane</keyword>
<accession>A0A839SXZ8</accession>
<dbReference type="AlphaFoldDB" id="A0A839SXZ8"/>
<evidence type="ECO:0000256" key="2">
    <source>
        <dbReference type="SAM" id="Phobius"/>
    </source>
</evidence>
<feature type="coiled-coil region" evidence="1">
    <location>
        <begin position="198"/>
        <end position="225"/>
    </location>
</feature>
<evidence type="ECO:0000313" key="4">
    <source>
        <dbReference type="Proteomes" id="UP000549250"/>
    </source>
</evidence>
<keyword evidence="4" id="KW-1185">Reference proteome</keyword>
<organism evidence="3 4">
    <name type="scientific">Azomonas macrocytogenes</name>
    <name type="common">Azotobacter macrocytogenes</name>
    <dbReference type="NCBI Taxonomy" id="69962"/>
    <lineage>
        <taxon>Bacteria</taxon>
        <taxon>Pseudomonadati</taxon>
        <taxon>Pseudomonadota</taxon>
        <taxon>Gammaproteobacteria</taxon>
        <taxon>Pseudomonadales</taxon>
        <taxon>Pseudomonadaceae</taxon>
        <taxon>Azomonas</taxon>
    </lineage>
</organism>
<dbReference type="EMBL" id="JACHXI010000001">
    <property type="protein sequence ID" value="MBB3101788.1"/>
    <property type="molecule type" value="Genomic_DNA"/>
</dbReference>
<dbReference type="Proteomes" id="UP000549250">
    <property type="component" value="Unassembled WGS sequence"/>
</dbReference>
<protein>
    <submittedName>
        <fullName evidence="3">Uncharacterized protein</fullName>
    </submittedName>
</protein>
<keyword evidence="2" id="KW-0812">Transmembrane</keyword>
<sequence length="253" mass="28856">MNQTPPPEEPEAIDPWPDLAPEHFELLRLAPLPIERSTGQRPLHFARFGRAECNNVRQSLLHLDIRLPGQTAHGEMNRLDVQVDHQRKAIRFGKYPLVVEPQNRGLGRFLLAQGIAWAQRRWASYAVEGGELPPRDASTEESRQRRDHVLHSQGFQIDYEEGQENQVRYGATRVGALDANWNIGRVQIVDTLEAANLLEQAERSLNEQQASILRLEERLGLLRREDGALRFAIICLVVFVVFQAGLLIWIATR</sequence>
<proteinExistence type="predicted"/>
<keyword evidence="2" id="KW-1133">Transmembrane helix</keyword>
<feature type="transmembrane region" description="Helical" evidence="2">
    <location>
        <begin position="228"/>
        <end position="251"/>
    </location>
</feature>
<evidence type="ECO:0000313" key="3">
    <source>
        <dbReference type="EMBL" id="MBB3101788.1"/>
    </source>
</evidence>
<reference evidence="3 4" key="1">
    <citation type="submission" date="2020-08" db="EMBL/GenBank/DDBJ databases">
        <title>Genomic Encyclopedia of Type Strains, Phase III (KMG-III): the genomes of soil and plant-associated and newly described type strains.</title>
        <authorList>
            <person name="Whitman W."/>
        </authorList>
    </citation>
    <scope>NUCLEOTIDE SEQUENCE [LARGE SCALE GENOMIC DNA]</scope>
    <source>
        <strain evidence="3 4">CECT 4462</strain>
    </source>
</reference>
<keyword evidence="1" id="KW-0175">Coiled coil</keyword>
<name>A0A839SXZ8_AZOMA</name>
<gene>
    <name evidence="3" type="ORF">FHR87_000148</name>
</gene>